<proteinExistence type="predicted"/>
<name>F3YBZ2_MELPT</name>
<sequence>MNIAIGRDENYIYFYEECFLLELMIPLQISLITFSHGIIVME</sequence>
<evidence type="ECO:0000313" key="3">
    <source>
        <dbReference type="Proteomes" id="UP000008456"/>
    </source>
</evidence>
<protein>
    <submittedName>
        <fullName evidence="2">Uncharacterized protein</fullName>
    </submittedName>
</protein>
<evidence type="ECO:0000313" key="2">
    <source>
        <dbReference type="EMBL" id="BAK22020.1"/>
    </source>
</evidence>
<dbReference type="AlphaFoldDB" id="F3YBZ2"/>
<gene>
    <name evidence="2" type="ordered locus">MPTP_1592</name>
</gene>
<dbReference type="KEGG" id="mps:MPTP_1592"/>
<reference evidence="2 3" key="1">
    <citation type="journal article" date="2011" name="J. Bacteriol.">
        <title>Complete genome sequence of Melissococcus plutonius ATCC 35311.</title>
        <authorList>
            <person name="Okumura K."/>
            <person name="Arai R."/>
            <person name="Okura M."/>
            <person name="Kirikae T."/>
            <person name="Takamatsu D."/>
            <person name="Osaki M."/>
            <person name="Miyoshi-Akiyama T."/>
        </authorList>
    </citation>
    <scope>NUCLEOTIDE SEQUENCE [LARGE SCALE GENOMIC DNA]</scope>
    <source>
        <strain evidence="3">ATCC 35311 / CIP 104052 / LMG 20360 / NCIMB 702443</strain>
    </source>
</reference>
<keyword evidence="1" id="KW-0812">Transmembrane</keyword>
<keyword evidence="1" id="KW-0472">Membrane</keyword>
<dbReference type="HOGENOM" id="CLU_3253854_0_0_9"/>
<accession>F3YBZ2</accession>
<dbReference type="Proteomes" id="UP000008456">
    <property type="component" value="Chromosome"/>
</dbReference>
<keyword evidence="3" id="KW-1185">Reference proteome</keyword>
<dbReference type="EMBL" id="AP012200">
    <property type="protein sequence ID" value="BAK22020.1"/>
    <property type="molecule type" value="Genomic_DNA"/>
</dbReference>
<reference key="2">
    <citation type="submission" date="2011-04" db="EMBL/GenBank/DDBJ databases">
        <title>Whole genome sequence of Melissococcus plutonius ATCC 35311.</title>
        <authorList>
            <person name="Okumura K."/>
            <person name="Arai R."/>
            <person name="Osaki M."/>
            <person name="Okura M."/>
            <person name="Kirikae T."/>
            <person name="Takamatsu D."/>
            <person name="Akiyama T."/>
        </authorList>
    </citation>
    <scope>NUCLEOTIDE SEQUENCE</scope>
    <source>
        <strain>ATCC 35311</strain>
    </source>
</reference>
<feature type="transmembrane region" description="Helical" evidence="1">
    <location>
        <begin position="23"/>
        <end position="41"/>
    </location>
</feature>
<dbReference type="STRING" id="940190.MPTP_1592"/>
<organism evidence="2 3">
    <name type="scientific">Melissococcus plutonius (strain ATCC 35311 / DSM 29964 / CIP 104052 / LMG 20360 / NCIMB 702443)</name>
    <dbReference type="NCBI Taxonomy" id="940190"/>
    <lineage>
        <taxon>Bacteria</taxon>
        <taxon>Bacillati</taxon>
        <taxon>Bacillota</taxon>
        <taxon>Bacilli</taxon>
        <taxon>Lactobacillales</taxon>
        <taxon>Enterococcaceae</taxon>
        <taxon>Melissococcus</taxon>
    </lineage>
</organism>
<evidence type="ECO:0000256" key="1">
    <source>
        <dbReference type="SAM" id="Phobius"/>
    </source>
</evidence>
<keyword evidence="1" id="KW-1133">Transmembrane helix</keyword>